<dbReference type="HAMAP" id="MF_00041">
    <property type="entry name" value="Cys_tRNA_synth"/>
    <property type="match status" value="1"/>
</dbReference>
<evidence type="ECO:0000256" key="12">
    <source>
        <dbReference type="ARBA" id="ARBA00023146"/>
    </source>
</evidence>
<comment type="caution">
    <text evidence="17">The sequence shown here is derived from an EMBL/GenBank/DDBJ whole genome shotgun (WGS) entry which is preliminary data.</text>
</comment>
<organism evidence="17 18">
    <name type="scientific">Candidatus Spechtbacteria bacterium RIFCSPLOWO2_12_FULL_38_22</name>
    <dbReference type="NCBI Taxonomy" id="1802165"/>
    <lineage>
        <taxon>Bacteria</taxon>
        <taxon>Candidatus Spechtiibacteriota</taxon>
    </lineage>
</organism>
<dbReference type="GO" id="GO:0004817">
    <property type="term" value="F:cysteine-tRNA ligase activity"/>
    <property type="evidence" value="ECO:0007669"/>
    <property type="project" value="UniProtKB-UniRule"/>
</dbReference>
<evidence type="ECO:0000313" key="17">
    <source>
        <dbReference type="EMBL" id="OGZ61870.1"/>
    </source>
</evidence>
<name>A0A1G2HHW3_9BACT</name>
<dbReference type="CDD" id="cd00672">
    <property type="entry name" value="CysRS_core"/>
    <property type="match status" value="1"/>
</dbReference>
<evidence type="ECO:0000256" key="7">
    <source>
        <dbReference type="ARBA" id="ARBA00022723"/>
    </source>
</evidence>
<comment type="subunit">
    <text evidence="4 13">Monomer.</text>
</comment>
<keyword evidence="12 13" id="KW-0030">Aminoacyl-tRNA synthetase</keyword>
<dbReference type="NCBIfam" id="TIGR00435">
    <property type="entry name" value="cysS"/>
    <property type="match status" value="1"/>
</dbReference>
<dbReference type="EC" id="6.1.1.16" evidence="13"/>
<keyword evidence="7" id="KW-0479">Metal-binding</keyword>
<evidence type="ECO:0000256" key="9">
    <source>
        <dbReference type="ARBA" id="ARBA00022833"/>
    </source>
</evidence>
<dbReference type="STRING" id="1802165.A3F94_02105"/>
<sequence>MLLYDTLSKTKKKLTKTRKKLRLFVCGPTVYDLSHIGHARTYVAFDMFVKYLRFSGYKIFYLQNITDIDDKIINRAKEKNVDVEKLTDEYEKKYLHDMETLGITSVDKYARATNYIKEIIEQIRKLEKTGYAYKTEKGVYYRVKKFKNYGKLSGQNIDDLKDLEKDNKKENPADFALWKISKENEPSWPSPWGKGRPGWHIEDTALTQKEFGSAQYELHGGARDLIFPHHEAEIAQMEAAYNKGAMVKFWMHTGFLKINGQKMAKSLNNFITIQDTLRQYPPQTLRLFFTTKHYRSSVDYTPEKLKEAQSNMLKIANFWTDVLYGKEGDLQNKKTKETAENIAGIVQKFWDYLKDDFNTPAAFGELFHLMSYFYEVKDIAPKARHKIIEFLESINNIFNIVDDASITKPENIPSDILALAIKREGLRKEKDWKGADLLRKTVEQQGYTIEDLEDGPRIKKKN</sequence>
<evidence type="ECO:0000256" key="6">
    <source>
        <dbReference type="ARBA" id="ARBA00022598"/>
    </source>
</evidence>
<evidence type="ECO:0000256" key="4">
    <source>
        <dbReference type="ARBA" id="ARBA00011245"/>
    </source>
</evidence>
<keyword evidence="11 13" id="KW-0648">Protein biosynthesis</keyword>
<evidence type="ECO:0000259" key="16">
    <source>
        <dbReference type="Pfam" id="PF09190"/>
    </source>
</evidence>
<evidence type="ECO:0000259" key="15">
    <source>
        <dbReference type="Pfam" id="PF01406"/>
    </source>
</evidence>
<accession>A0A1G2HHW3</accession>
<dbReference type="Proteomes" id="UP000176770">
    <property type="component" value="Unassembled WGS sequence"/>
</dbReference>
<dbReference type="PRINTS" id="PR00983">
    <property type="entry name" value="TRNASYNTHCYS"/>
</dbReference>
<dbReference type="AlphaFoldDB" id="A0A1G2HHW3"/>
<evidence type="ECO:0000256" key="2">
    <source>
        <dbReference type="ARBA" id="ARBA00004496"/>
    </source>
</evidence>
<dbReference type="SUPFAM" id="SSF47323">
    <property type="entry name" value="Anticodon-binding domain of a subclass of class I aminoacyl-tRNA synthetases"/>
    <property type="match status" value="1"/>
</dbReference>
<evidence type="ECO:0000313" key="18">
    <source>
        <dbReference type="Proteomes" id="UP000176770"/>
    </source>
</evidence>
<dbReference type="Gene3D" id="1.20.120.1910">
    <property type="entry name" value="Cysteine-tRNA ligase, C-terminal anti-codon recognition domain"/>
    <property type="match status" value="1"/>
</dbReference>
<comment type="subcellular location">
    <subcellularLocation>
        <location evidence="2 13">Cytoplasm</location>
    </subcellularLocation>
</comment>
<dbReference type="InterPro" id="IPR015273">
    <property type="entry name" value="Cys-tRNA-synt_Ia_DALR"/>
</dbReference>
<dbReference type="GO" id="GO:0006423">
    <property type="term" value="P:cysteinyl-tRNA aminoacylation"/>
    <property type="evidence" value="ECO:0007669"/>
    <property type="project" value="UniProtKB-UniRule"/>
</dbReference>
<evidence type="ECO:0000256" key="3">
    <source>
        <dbReference type="ARBA" id="ARBA00005594"/>
    </source>
</evidence>
<keyword evidence="6 13" id="KW-0436">Ligase</keyword>
<evidence type="ECO:0000256" key="10">
    <source>
        <dbReference type="ARBA" id="ARBA00022840"/>
    </source>
</evidence>
<protein>
    <recommendedName>
        <fullName evidence="13">Cysteine--tRNA ligase</fullName>
        <ecNumber evidence="13">6.1.1.16</ecNumber>
    </recommendedName>
    <alternativeName>
        <fullName evidence="13">Cysteinyl-tRNA synthetase</fullName>
        <shortName evidence="13">CysRS</shortName>
    </alternativeName>
</protein>
<keyword evidence="8 13" id="KW-0547">Nucleotide-binding</keyword>
<dbReference type="InterPro" id="IPR009080">
    <property type="entry name" value="tRNAsynth_Ia_anticodon-bd"/>
</dbReference>
<comment type="caution">
    <text evidence="13">Lacks conserved residue(s) required for the propagation of feature annotation.</text>
</comment>
<keyword evidence="14" id="KW-0175">Coiled coil</keyword>
<proteinExistence type="inferred from homology"/>
<dbReference type="Pfam" id="PF01406">
    <property type="entry name" value="tRNA-synt_1e"/>
    <property type="match status" value="1"/>
</dbReference>
<feature type="domain" description="tRNA synthetases class I catalytic" evidence="15">
    <location>
        <begin position="17"/>
        <end position="309"/>
    </location>
</feature>
<dbReference type="GO" id="GO:0005524">
    <property type="term" value="F:ATP binding"/>
    <property type="evidence" value="ECO:0007669"/>
    <property type="project" value="UniProtKB-UniRule"/>
</dbReference>
<dbReference type="InterPro" id="IPR032678">
    <property type="entry name" value="tRNA-synt_1_cat_dom"/>
</dbReference>
<evidence type="ECO:0000256" key="5">
    <source>
        <dbReference type="ARBA" id="ARBA00022490"/>
    </source>
</evidence>
<dbReference type="Pfam" id="PF09190">
    <property type="entry name" value="DALR_2"/>
    <property type="match status" value="1"/>
</dbReference>
<keyword evidence="9" id="KW-0862">Zinc</keyword>
<dbReference type="SUPFAM" id="SSF52374">
    <property type="entry name" value="Nucleotidylyl transferase"/>
    <property type="match status" value="1"/>
</dbReference>
<dbReference type="PANTHER" id="PTHR10890:SF3">
    <property type="entry name" value="CYSTEINE--TRNA LIGASE, CYTOPLASMIC"/>
    <property type="match status" value="1"/>
</dbReference>
<feature type="domain" description="Cysteinyl-tRNA synthetase class Ia DALR" evidence="16">
    <location>
        <begin position="348"/>
        <end position="397"/>
    </location>
</feature>
<gene>
    <name evidence="13" type="primary">cysS</name>
    <name evidence="17" type="ORF">A3F94_02105</name>
</gene>
<comment type="similarity">
    <text evidence="3 13">Belongs to the class-I aminoacyl-tRNA synthetase family.</text>
</comment>
<comment type="catalytic activity">
    <reaction evidence="13">
        <text>tRNA(Cys) + L-cysteine + ATP = L-cysteinyl-tRNA(Cys) + AMP + diphosphate</text>
        <dbReference type="Rhea" id="RHEA:17773"/>
        <dbReference type="Rhea" id="RHEA-COMP:9661"/>
        <dbReference type="Rhea" id="RHEA-COMP:9679"/>
        <dbReference type="ChEBI" id="CHEBI:30616"/>
        <dbReference type="ChEBI" id="CHEBI:33019"/>
        <dbReference type="ChEBI" id="CHEBI:35235"/>
        <dbReference type="ChEBI" id="CHEBI:78442"/>
        <dbReference type="ChEBI" id="CHEBI:78517"/>
        <dbReference type="ChEBI" id="CHEBI:456215"/>
        <dbReference type="EC" id="6.1.1.16"/>
    </reaction>
</comment>
<evidence type="ECO:0000256" key="14">
    <source>
        <dbReference type="SAM" id="Coils"/>
    </source>
</evidence>
<dbReference type="GO" id="GO:0046872">
    <property type="term" value="F:metal ion binding"/>
    <property type="evidence" value="ECO:0007669"/>
    <property type="project" value="UniProtKB-KW"/>
</dbReference>
<feature type="short sequence motif" description="'HIGH' region" evidence="13">
    <location>
        <begin position="28"/>
        <end position="38"/>
    </location>
</feature>
<feature type="binding site" evidence="13">
    <location>
        <position position="265"/>
    </location>
    <ligand>
        <name>ATP</name>
        <dbReference type="ChEBI" id="CHEBI:30616"/>
    </ligand>
</feature>
<feature type="coiled-coil region" evidence="14">
    <location>
        <begin position="73"/>
        <end position="129"/>
    </location>
</feature>
<dbReference type="PANTHER" id="PTHR10890">
    <property type="entry name" value="CYSTEINYL-TRNA SYNTHETASE"/>
    <property type="match status" value="1"/>
</dbReference>
<feature type="short sequence motif" description="'KMSKS' region" evidence="13">
    <location>
        <begin position="262"/>
        <end position="266"/>
    </location>
</feature>
<keyword evidence="10 13" id="KW-0067">ATP-binding</keyword>
<dbReference type="Gene3D" id="3.40.50.620">
    <property type="entry name" value="HUPs"/>
    <property type="match status" value="1"/>
</dbReference>
<evidence type="ECO:0000256" key="13">
    <source>
        <dbReference type="HAMAP-Rule" id="MF_00041"/>
    </source>
</evidence>
<dbReference type="InterPro" id="IPR015803">
    <property type="entry name" value="Cys-tRNA-ligase"/>
</dbReference>
<dbReference type="EMBL" id="MHOK01000014">
    <property type="protein sequence ID" value="OGZ61870.1"/>
    <property type="molecule type" value="Genomic_DNA"/>
</dbReference>
<keyword evidence="5 13" id="KW-0963">Cytoplasm</keyword>
<dbReference type="InterPro" id="IPR024909">
    <property type="entry name" value="Cys-tRNA/MSH_ligase"/>
</dbReference>
<evidence type="ECO:0000256" key="11">
    <source>
        <dbReference type="ARBA" id="ARBA00022917"/>
    </source>
</evidence>
<evidence type="ECO:0000256" key="1">
    <source>
        <dbReference type="ARBA" id="ARBA00001947"/>
    </source>
</evidence>
<comment type="cofactor">
    <cofactor evidence="1">
        <name>Zn(2+)</name>
        <dbReference type="ChEBI" id="CHEBI:29105"/>
    </cofactor>
</comment>
<dbReference type="InterPro" id="IPR014729">
    <property type="entry name" value="Rossmann-like_a/b/a_fold"/>
</dbReference>
<dbReference type="GO" id="GO:0005737">
    <property type="term" value="C:cytoplasm"/>
    <property type="evidence" value="ECO:0007669"/>
    <property type="project" value="UniProtKB-SubCell"/>
</dbReference>
<reference evidence="17 18" key="1">
    <citation type="journal article" date="2016" name="Nat. Commun.">
        <title>Thousands of microbial genomes shed light on interconnected biogeochemical processes in an aquifer system.</title>
        <authorList>
            <person name="Anantharaman K."/>
            <person name="Brown C.T."/>
            <person name="Hug L.A."/>
            <person name="Sharon I."/>
            <person name="Castelle C.J."/>
            <person name="Probst A.J."/>
            <person name="Thomas B.C."/>
            <person name="Singh A."/>
            <person name="Wilkins M.J."/>
            <person name="Karaoz U."/>
            <person name="Brodie E.L."/>
            <person name="Williams K.H."/>
            <person name="Hubbard S.S."/>
            <person name="Banfield J.F."/>
        </authorList>
    </citation>
    <scope>NUCLEOTIDE SEQUENCE [LARGE SCALE GENOMIC DNA]</scope>
</reference>
<evidence type="ECO:0000256" key="8">
    <source>
        <dbReference type="ARBA" id="ARBA00022741"/>
    </source>
</evidence>